<gene>
    <name evidence="2" type="ORF">Dcar01_02396</name>
</gene>
<organism evidence="2 3">
    <name type="scientific">Deinococcus carri</name>
    <dbReference type="NCBI Taxonomy" id="1211323"/>
    <lineage>
        <taxon>Bacteria</taxon>
        <taxon>Thermotogati</taxon>
        <taxon>Deinococcota</taxon>
        <taxon>Deinococci</taxon>
        <taxon>Deinococcales</taxon>
        <taxon>Deinococcaceae</taxon>
        <taxon>Deinococcus</taxon>
    </lineage>
</organism>
<dbReference type="Proteomes" id="UP001401887">
    <property type="component" value="Unassembled WGS sequence"/>
</dbReference>
<proteinExistence type="predicted"/>
<evidence type="ECO:0008006" key="4">
    <source>
        <dbReference type="Google" id="ProtNLM"/>
    </source>
</evidence>
<reference evidence="2 3" key="1">
    <citation type="submission" date="2024-02" db="EMBL/GenBank/DDBJ databases">
        <title>Deinococcus carri NBRC 110142.</title>
        <authorList>
            <person name="Ichikawa N."/>
            <person name="Katano-Makiyama Y."/>
            <person name="Hidaka K."/>
        </authorList>
    </citation>
    <scope>NUCLEOTIDE SEQUENCE [LARGE SCALE GENOMIC DNA]</scope>
    <source>
        <strain evidence="2 3">NBRC 110142</strain>
    </source>
</reference>
<accession>A0ABP9WBQ8</accession>
<dbReference type="EMBL" id="BAABRP010000009">
    <property type="protein sequence ID" value="GAA5513652.1"/>
    <property type="molecule type" value="Genomic_DNA"/>
</dbReference>
<protein>
    <recommendedName>
        <fullName evidence="4">BrnT family toxin</fullName>
    </recommendedName>
</protein>
<sequence length="88" mass="10113">MEFHWDDANTEHIARHDVEPEEAEEAATDPRRLAAPAYRAQNGERRQAVTGKTEGGRILTVILTRRGDLFRVVTAREANPSERRAYRR</sequence>
<evidence type="ECO:0000313" key="3">
    <source>
        <dbReference type="Proteomes" id="UP001401887"/>
    </source>
</evidence>
<evidence type="ECO:0000256" key="1">
    <source>
        <dbReference type="SAM" id="MobiDB-lite"/>
    </source>
</evidence>
<evidence type="ECO:0000313" key="2">
    <source>
        <dbReference type="EMBL" id="GAA5513652.1"/>
    </source>
</evidence>
<name>A0ABP9WBQ8_9DEIO</name>
<dbReference type="InterPro" id="IPR007460">
    <property type="entry name" value="BrnT_toxin"/>
</dbReference>
<feature type="compositionally biased region" description="Basic and acidic residues" evidence="1">
    <location>
        <begin position="1"/>
        <end position="18"/>
    </location>
</feature>
<keyword evidence="3" id="KW-1185">Reference proteome</keyword>
<feature type="region of interest" description="Disordered" evidence="1">
    <location>
        <begin position="1"/>
        <end position="51"/>
    </location>
</feature>
<dbReference type="Pfam" id="PF04365">
    <property type="entry name" value="BrnT_toxin"/>
    <property type="match status" value="1"/>
</dbReference>
<dbReference type="InterPro" id="IPR038573">
    <property type="entry name" value="BrnT_sf"/>
</dbReference>
<dbReference type="RefSeq" id="WP_345465429.1">
    <property type="nucleotide sequence ID" value="NZ_BAABRP010000009.1"/>
</dbReference>
<comment type="caution">
    <text evidence="2">The sequence shown here is derived from an EMBL/GenBank/DDBJ whole genome shotgun (WGS) entry which is preliminary data.</text>
</comment>
<dbReference type="Gene3D" id="3.10.450.530">
    <property type="entry name" value="Ribonuclease toxin, BrnT, of type II toxin-antitoxin system"/>
    <property type="match status" value="1"/>
</dbReference>